<dbReference type="InterPro" id="IPR049900">
    <property type="entry name" value="PKS_mFAS_DH"/>
</dbReference>
<dbReference type="Gene3D" id="3.40.50.150">
    <property type="entry name" value="Vaccinia Virus protein VP39"/>
    <property type="match status" value="1"/>
</dbReference>
<organism evidence="5 6">
    <name type="scientific">Clohesyomyces aquaticus</name>
    <dbReference type="NCBI Taxonomy" id="1231657"/>
    <lineage>
        <taxon>Eukaryota</taxon>
        <taxon>Fungi</taxon>
        <taxon>Dikarya</taxon>
        <taxon>Ascomycota</taxon>
        <taxon>Pezizomycotina</taxon>
        <taxon>Dothideomycetes</taxon>
        <taxon>Pleosporomycetidae</taxon>
        <taxon>Pleosporales</taxon>
        <taxon>Lindgomycetaceae</taxon>
        <taxon>Clohesyomyces</taxon>
    </lineage>
</organism>
<dbReference type="InterPro" id="IPR020843">
    <property type="entry name" value="ER"/>
</dbReference>
<keyword evidence="1" id="KW-0808">Transferase</keyword>
<reference evidence="5 6" key="1">
    <citation type="submission" date="2016-07" db="EMBL/GenBank/DDBJ databases">
        <title>Pervasive Adenine N6-methylation of Active Genes in Fungi.</title>
        <authorList>
            <consortium name="DOE Joint Genome Institute"/>
            <person name="Mondo S.J."/>
            <person name="Dannebaum R.O."/>
            <person name="Kuo R.C."/>
            <person name="Labutti K."/>
            <person name="Haridas S."/>
            <person name="Kuo A."/>
            <person name="Salamov A."/>
            <person name="Ahrendt S.R."/>
            <person name="Lipzen A."/>
            <person name="Sullivan W."/>
            <person name="Andreopoulos W.B."/>
            <person name="Clum A."/>
            <person name="Lindquist E."/>
            <person name="Daum C."/>
            <person name="Ramamoorthy G.K."/>
            <person name="Gryganskyi A."/>
            <person name="Culley D."/>
            <person name="Magnuson J.K."/>
            <person name="James T.Y."/>
            <person name="O'Malley M.A."/>
            <person name="Stajich J.E."/>
            <person name="Spatafora J.W."/>
            <person name="Visel A."/>
            <person name="Grigoriev I.V."/>
        </authorList>
    </citation>
    <scope>NUCLEOTIDE SEQUENCE [LARGE SCALE GENOMIC DNA]</scope>
    <source>
        <strain evidence="5 6">CBS 115471</strain>
    </source>
</reference>
<dbReference type="InterPro" id="IPR013154">
    <property type="entry name" value="ADH-like_N"/>
</dbReference>
<dbReference type="Proteomes" id="UP000193144">
    <property type="component" value="Unassembled WGS sequence"/>
</dbReference>
<dbReference type="Gene3D" id="3.10.129.110">
    <property type="entry name" value="Polyketide synthase dehydratase"/>
    <property type="match status" value="1"/>
</dbReference>
<dbReference type="EMBL" id="MCFA01000084">
    <property type="protein sequence ID" value="ORY09578.1"/>
    <property type="molecule type" value="Genomic_DNA"/>
</dbReference>
<evidence type="ECO:0000256" key="2">
    <source>
        <dbReference type="PROSITE-ProRule" id="PRU01363"/>
    </source>
</evidence>
<protein>
    <submittedName>
        <fullName evidence="5">KR domain-domain-containing protein</fullName>
    </submittedName>
</protein>
<dbReference type="STRING" id="1231657.A0A1Y1ZH46"/>
<dbReference type="InterPro" id="IPR013217">
    <property type="entry name" value="Methyltransf_12"/>
</dbReference>
<comment type="caution">
    <text evidence="2">Lacks conserved residue(s) required for the propagation of feature annotation.</text>
</comment>
<dbReference type="Pfam" id="PF08659">
    <property type="entry name" value="KR"/>
    <property type="match status" value="1"/>
</dbReference>
<feature type="region of interest" description="N-terminal hotdog fold" evidence="2">
    <location>
        <begin position="1"/>
        <end position="15"/>
    </location>
</feature>
<feature type="transmembrane region" description="Helical" evidence="3">
    <location>
        <begin position="1174"/>
        <end position="1199"/>
    </location>
</feature>
<dbReference type="Pfam" id="PF13602">
    <property type="entry name" value="ADH_zinc_N_2"/>
    <property type="match status" value="1"/>
</dbReference>
<keyword evidence="6" id="KW-1185">Reference proteome</keyword>
<dbReference type="Gene3D" id="3.90.180.10">
    <property type="entry name" value="Medium-chain alcohol dehydrogenases, catalytic domain"/>
    <property type="match status" value="2"/>
</dbReference>
<dbReference type="GO" id="GO:0016740">
    <property type="term" value="F:transferase activity"/>
    <property type="evidence" value="ECO:0007669"/>
    <property type="project" value="UniProtKB-KW"/>
</dbReference>
<dbReference type="Pfam" id="PF14765">
    <property type="entry name" value="PS-DH"/>
    <property type="match status" value="1"/>
</dbReference>
<dbReference type="InterPro" id="IPR049551">
    <property type="entry name" value="PKS_DH_C"/>
</dbReference>
<evidence type="ECO:0000259" key="4">
    <source>
        <dbReference type="PROSITE" id="PS52019"/>
    </source>
</evidence>
<dbReference type="InterPro" id="IPR036291">
    <property type="entry name" value="NAD(P)-bd_dom_sf"/>
</dbReference>
<accession>A0A1Y1ZH46</accession>
<dbReference type="SMART" id="SM00829">
    <property type="entry name" value="PKS_ER"/>
    <property type="match status" value="1"/>
</dbReference>
<dbReference type="CDD" id="cd02440">
    <property type="entry name" value="AdoMet_MTases"/>
    <property type="match status" value="1"/>
</dbReference>
<comment type="caution">
    <text evidence="5">The sequence shown here is derived from an EMBL/GenBank/DDBJ whole genome shotgun (WGS) entry which is preliminary data.</text>
</comment>
<dbReference type="SMART" id="SM00822">
    <property type="entry name" value="PKS_KR"/>
    <property type="match status" value="1"/>
</dbReference>
<evidence type="ECO:0000256" key="3">
    <source>
        <dbReference type="SAM" id="Phobius"/>
    </source>
</evidence>
<dbReference type="InterPro" id="IPR013968">
    <property type="entry name" value="PKS_KR"/>
</dbReference>
<dbReference type="GO" id="GO:0016491">
    <property type="term" value="F:oxidoreductase activity"/>
    <property type="evidence" value="ECO:0007669"/>
    <property type="project" value="InterPro"/>
</dbReference>
<proteinExistence type="predicted"/>
<dbReference type="Pfam" id="PF08242">
    <property type="entry name" value="Methyltransf_12"/>
    <property type="match status" value="1"/>
</dbReference>
<dbReference type="CDD" id="cd05195">
    <property type="entry name" value="enoyl_red"/>
    <property type="match status" value="1"/>
</dbReference>
<dbReference type="OrthoDB" id="203908at2759"/>
<dbReference type="SUPFAM" id="SSF51735">
    <property type="entry name" value="NAD(P)-binding Rossmann-fold domains"/>
    <property type="match status" value="2"/>
</dbReference>
<dbReference type="SUPFAM" id="SSF53335">
    <property type="entry name" value="S-adenosyl-L-methionine-dependent methyltransferases"/>
    <property type="match status" value="1"/>
</dbReference>
<evidence type="ECO:0000313" key="5">
    <source>
        <dbReference type="EMBL" id="ORY09578.1"/>
    </source>
</evidence>
<evidence type="ECO:0000313" key="6">
    <source>
        <dbReference type="Proteomes" id="UP000193144"/>
    </source>
</evidence>
<keyword evidence="3" id="KW-0812">Transmembrane</keyword>
<dbReference type="SUPFAM" id="SSF50129">
    <property type="entry name" value="GroES-like"/>
    <property type="match status" value="1"/>
</dbReference>
<dbReference type="PROSITE" id="PS52019">
    <property type="entry name" value="PKS_MFAS_DH"/>
    <property type="match status" value="1"/>
</dbReference>
<name>A0A1Y1ZH46_9PLEO</name>
<gene>
    <name evidence="5" type="ORF">BCR34DRAFT_602709</name>
</gene>
<dbReference type="InterPro" id="IPR050444">
    <property type="entry name" value="Polyketide_Synthase"/>
</dbReference>
<dbReference type="PANTHER" id="PTHR45681:SF6">
    <property type="entry name" value="POLYKETIDE SYNTHASE 37"/>
    <property type="match status" value="1"/>
</dbReference>
<dbReference type="Gene3D" id="3.40.50.720">
    <property type="entry name" value="NAD(P)-binding Rossmann-like Domain"/>
    <property type="match status" value="3"/>
</dbReference>
<sequence length="1209" mass="133123">MDHATGLISAIDHSIELQEDPGRQMDPRVIEADDWYEVFAQAGLGYGLSFQGISQSQLLCDPVKNIATADVNLNTTQRMFKGPESRYMIHPASLDICLQLAIIACHGGQTQNFKTGPLPVFIDEITVWPSGVGEQSGRAAATAHFKGLRGAHAQIQVLTQFGKPLLDIRKIRTLSYIGGEQNTGPLQKSQNPYTRLVWKPDISTLTNSKARELFPPKIPAGEVSDTFELMNKASVYMIAEIATIRQTYPAHLSQSDPLHRIITWAERSAAQDHPLAKAAWEMSSAQRQTEIQIIAELLSNIVYVKHTHHIFRSLPDILTGTTTGIEVAVASNVLEDLYTSGLGISAAYPQLERILNLLGHRNPSLKILEIGAGTGSATQVALKALGRDGDSKQYREYVFTDISSGFLQSAQRKLGSFKDVSYATFDFTRHPTEQGFDGGFDLIIASECLHTAKDVHRTLRNLRGVLNEGGRMILLETTRTFPGHGIAYGTFPDYWPDADVSNSPFITIEQWSNALQQTGFSGVDIGLDDYPPPLRIASTLLTTAVGPPFPQRKKLVETLASILCSHSITPVLSTLEDCNLPQGSRVVFATHVGANPLVDGSESEYEKTKEIISRSSSMLWLTDGDILRGSDSKAAVITGLVRMLITEDSASHYGILHLESESDPSDQDLANQIVDREHRLYSGDFEREIAIHKGIANISRLLVDPDLSRRFRFMNDFESKVEELPLQPFGPMRVEFETPGLLSSLYFRADESFESSLKDDWIEVRTAAIGLNWKDVATSAGRLDLDHFNCEFSGIVTSCGNTVTSFQPGDKVYGFALRTFGTFLRIPAVLAKRVPPHLDVAVMSTVPVIFVTALYALNHLARLKRDERLAQKIGAEVYATAGSSEKAAYLENHYGLSPDRFFSSRSTADMCKMMKATTGLGFDVVLGSSTGNVMHESWRCIAKRGRFIDVGRVDVQNHTSMAMEIFNRNATFSSFDLGSIVLEEEQFAGSLLNEVNDMMHQGCLRPLTAITSYDVSELSSALLNLSKGKHIGKSMVTYHGDNLVKIRTPPPRARFNKSAVYVLVGGLGGLGRSILQWMVDHDAQQVVVFNRSGKSPEEATILLHEMARQNITIEILQCDVTSKEQVFTSMGLAMEHGPIKGILHAAWNHGLSAKVLGAFNLHDAAESMQLNLDFFVMTSSFMAVVALPTTAAYCAANCFQDAFARFRRS</sequence>
<dbReference type="AlphaFoldDB" id="A0A1Y1ZH46"/>
<keyword evidence="3" id="KW-1133">Transmembrane helix</keyword>
<feature type="domain" description="PKS/mFAS DH" evidence="4">
    <location>
        <begin position="1"/>
        <end position="182"/>
    </location>
</feature>
<keyword evidence="3" id="KW-0472">Membrane</keyword>
<dbReference type="InterPro" id="IPR029063">
    <property type="entry name" value="SAM-dependent_MTases_sf"/>
</dbReference>
<dbReference type="Pfam" id="PF08240">
    <property type="entry name" value="ADH_N"/>
    <property type="match status" value="1"/>
</dbReference>
<dbReference type="InterPro" id="IPR011032">
    <property type="entry name" value="GroES-like_sf"/>
</dbReference>
<dbReference type="PANTHER" id="PTHR45681">
    <property type="entry name" value="POLYKETIDE SYNTHASE 44-RELATED"/>
    <property type="match status" value="1"/>
</dbReference>
<dbReference type="InterPro" id="IPR057326">
    <property type="entry name" value="KR_dom"/>
</dbReference>
<dbReference type="InterPro" id="IPR042104">
    <property type="entry name" value="PKS_dehydratase_sf"/>
</dbReference>
<evidence type="ECO:0000256" key="1">
    <source>
        <dbReference type="ARBA" id="ARBA00022679"/>
    </source>
</evidence>
<feature type="region of interest" description="C-terminal hotdog fold" evidence="2">
    <location>
        <begin position="27"/>
        <end position="182"/>
    </location>
</feature>